<evidence type="ECO:0000313" key="1">
    <source>
        <dbReference type="EMBL" id="KAK2815260.1"/>
    </source>
</evidence>
<sequence>MNAKAIRPKHIRVNLRAEWKPVKGAQLPDVTHPSLRGRRRWRLSKEGVPHAARLQINIRAKAAASHQHRWAALEHHRRHLCTFHLLTKERLPR</sequence>
<evidence type="ECO:0000313" key="2">
    <source>
        <dbReference type="Proteomes" id="UP001187315"/>
    </source>
</evidence>
<dbReference type="Proteomes" id="UP001187315">
    <property type="component" value="Unassembled WGS sequence"/>
</dbReference>
<name>A0AA88IF27_TACVA</name>
<protein>
    <submittedName>
        <fullName evidence="1">Uncharacterized protein</fullName>
    </submittedName>
</protein>
<dbReference type="EMBL" id="JAVHJS010000026">
    <property type="protein sequence ID" value="KAK2815260.1"/>
    <property type="molecule type" value="Genomic_DNA"/>
</dbReference>
<reference evidence="1" key="1">
    <citation type="submission" date="2023-08" db="EMBL/GenBank/DDBJ databases">
        <title>Pelteobagrus vachellii genome.</title>
        <authorList>
            <person name="Liu H."/>
        </authorList>
    </citation>
    <scope>NUCLEOTIDE SEQUENCE</scope>
    <source>
        <strain evidence="1">PRFRI_2022a</strain>
        <tissue evidence="1">Muscle</tissue>
    </source>
</reference>
<comment type="caution">
    <text evidence="1">The sequence shown here is derived from an EMBL/GenBank/DDBJ whole genome shotgun (WGS) entry which is preliminary data.</text>
</comment>
<keyword evidence="2" id="KW-1185">Reference proteome</keyword>
<dbReference type="AlphaFoldDB" id="A0AA88IF27"/>
<accession>A0AA88IF27</accession>
<proteinExistence type="predicted"/>
<gene>
    <name evidence="1" type="ORF">Q7C36_023526</name>
</gene>
<organism evidence="1 2">
    <name type="scientific">Tachysurus vachellii</name>
    <name type="common">Darkbarbel catfish</name>
    <name type="synonym">Pelteobagrus vachellii</name>
    <dbReference type="NCBI Taxonomy" id="175792"/>
    <lineage>
        <taxon>Eukaryota</taxon>
        <taxon>Metazoa</taxon>
        <taxon>Chordata</taxon>
        <taxon>Craniata</taxon>
        <taxon>Vertebrata</taxon>
        <taxon>Euteleostomi</taxon>
        <taxon>Actinopterygii</taxon>
        <taxon>Neopterygii</taxon>
        <taxon>Teleostei</taxon>
        <taxon>Ostariophysi</taxon>
        <taxon>Siluriformes</taxon>
        <taxon>Bagridae</taxon>
        <taxon>Tachysurus</taxon>
    </lineage>
</organism>